<gene>
    <name evidence="2" type="ORF">roselon_00042</name>
</gene>
<feature type="transmembrane region" description="Helical" evidence="1">
    <location>
        <begin position="94"/>
        <end position="114"/>
    </location>
</feature>
<dbReference type="RefSeq" id="WP_025310458.1">
    <property type="nucleotide sequence ID" value="NZ_CP004372.1"/>
</dbReference>
<sequence length="133" mass="14435">MTHDDPALRPEFAPAPPERPAWPAIAKAMRGRCPSCGEGAIYDSYLKLTPSCPSCGEDLSHARADDGPAYLSILVTAKVMGTLMLLTYETWQPPAAVLAVTFSIGVVAMALYLLPRFKGMILGIQWAKRMHGF</sequence>
<dbReference type="HOGENOM" id="CLU_133751_1_0_5"/>
<name>W8RN25_9RHOB</name>
<evidence type="ECO:0000313" key="2">
    <source>
        <dbReference type="EMBL" id="AHM02509.1"/>
    </source>
</evidence>
<proteinExistence type="predicted"/>
<evidence type="ECO:0000313" key="3">
    <source>
        <dbReference type="Proteomes" id="UP000019593"/>
    </source>
</evidence>
<keyword evidence="2" id="KW-0862">Zinc</keyword>
<dbReference type="GO" id="GO:0008270">
    <property type="term" value="F:zinc ion binding"/>
    <property type="evidence" value="ECO:0007669"/>
    <property type="project" value="UniProtKB-KW"/>
</dbReference>
<dbReference type="InterPro" id="IPR009325">
    <property type="entry name" value="DUF983"/>
</dbReference>
<keyword evidence="1" id="KW-0812">Transmembrane</keyword>
<dbReference type="KEGG" id="red:roselon_00042"/>
<evidence type="ECO:0000256" key="1">
    <source>
        <dbReference type="SAM" id="Phobius"/>
    </source>
</evidence>
<dbReference type="Proteomes" id="UP000019593">
    <property type="component" value="Chromosome"/>
</dbReference>
<dbReference type="AlphaFoldDB" id="W8RN25"/>
<keyword evidence="2" id="KW-0863">Zinc-finger</keyword>
<keyword evidence="1" id="KW-1133">Transmembrane helix</keyword>
<accession>W8RN25</accession>
<feature type="transmembrane region" description="Helical" evidence="1">
    <location>
        <begin position="69"/>
        <end position="88"/>
    </location>
</feature>
<keyword evidence="1" id="KW-0472">Membrane</keyword>
<protein>
    <submittedName>
        <fullName evidence="2">Zinc-finger protein</fullName>
    </submittedName>
</protein>
<keyword evidence="3" id="KW-1185">Reference proteome</keyword>
<organism evidence="2 3">
    <name type="scientific">Roseicyclus elongatus DSM 19469</name>
    <dbReference type="NCBI Taxonomy" id="1294273"/>
    <lineage>
        <taxon>Bacteria</taxon>
        <taxon>Pseudomonadati</taxon>
        <taxon>Pseudomonadota</taxon>
        <taxon>Alphaproteobacteria</taxon>
        <taxon>Rhodobacterales</taxon>
        <taxon>Roseobacteraceae</taxon>
        <taxon>Roseicyclus</taxon>
    </lineage>
</organism>
<dbReference type="PATRIC" id="fig|1294273.3.peg.36"/>
<dbReference type="eggNOG" id="COG5349">
    <property type="taxonomic scope" value="Bacteria"/>
</dbReference>
<dbReference type="OrthoDB" id="9799456at2"/>
<dbReference type="Pfam" id="PF06170">
    <property type="entry name" value="DUF983"/>
    <property type="match status" value="1"/>
</dbReference>
<dbReference type="STRING" id="1294273.roselon_00042"/>
<keyword evidence="2" id="KW-0479">Metal-binding</keyword>
<dbReference type="EMBL" id="CP004372">
    <property type="protein sequence ID" value="AHM02509.1"/>
    <property type="molecule type" value="Genomic_DNA"/>
</dbReference>
<reference evidence="2 3" key="1">
    <citation type="submission" date="2013-03" db="EMBL/GenBank/DDBJ databases">
        <authorList>
            <person name="Fiebig A."/>
            <person name="Goeker M."/>
            <person name="Klenk H.-P.P."/>
        </authorList>
    </citation>
    <scope>NUCLEOTIDE SEQUENCE [LARGE SCALE GENOMIC DNA]</scope>
    <source>
        <strain evidence="3">DSM 19469</strain>
    </source>
</reference>